<organism evidence="4 5">
    <name type="scientific">Candidatus Merdicola faecigallinarum</name>
    <dbReference type="NCBI Taxonomy" id="2840862"/>
    <lineage>
        <taxon>Bacteria</taxon>
        <taxon>Bacillati</taxon>
        <taxon>Bacillota</taxon>
        <taxon>Clostridia</taxon>
        <taxon>Candidatus Merdicola</taxon>
    </lineage>
</organism>
<dbReference type="PANTHER" id="PTHR34216">
    <property type="match status" value="1"/>
</dbReference>
<feature type="transmembrane region" description="Helical" evidence="2">
    <location>
        <begin position="12"/>
        <end position="34"/>
    </location>
</feature>
<evidence type="ECO:0000313" key="5">
    <source>
        <dbReference type="Proteomes" id="UP000824093"/>
    </source>
</evidence>
<name>A0A9D1M175_9FIRM</name>
<reference evidence="4" key="1">
    <citation type="submission" date="2020-10" db="EMBL/GenBank/DDBJ databases">
        <authorList>
            <person name="Gilroy R."/>
        </authorList>
    </citation>
    <scope>NUCLEOTIDE SEQUENCE</scope>
    <source>
        <strain evidence="4">CHK195-15760</strain>
    </source>
</reference>
<dbReference type="Gene3D" id="3.20.20.370">
    <property type="entry name" value="Glycoside hydrolase/deacetylase"/>
    <property type="match status" value="1"/>
</dbReference>
<keyword evidence="1" id="KW-0732">Signal</keyword>
<dbReference type="InterPro" id="IPR002509">
    <property type="entry name" value="NODB_dom"/>
</dbReference>
<sequence>MKIQFHIMKLNYRIIFDFLFIVLFLTGIFIYHHVDASNIEEIKLPIIMYHSVLKDKSQSGDYIVTPSLLEKDLMYIKNNNYHTIVMQDLIDYVERDIPLPSNPIIITFDDGHYNQYEYVYPLLEKYQMKAVISIVGSYTDQFSKTNEANPNYGYLRWCDINKMMESGFIEFQNHSYQLHEYSNNGRSGSTRKSGESLSHYKMIFQNDIQKLQTDFETNTRYIPTTFTYPFGLVSKHTTSFLKELGFKASLSCSTGINYIKKDPEDLFLLKRNNRPSNISTEDFFQKVLKE</sequence>
<reference evidence="4" key="2">
    <citation type="journal article" date="2021" name="PeerJ">
        <title>Extensive microbial diversity within the chicken gut microbiome revealed by metagenomics and culture.</title>
        <authorList>
            <person name="Gilroy R."/>
            <person name="Ravi A."/>
            <person name="Getino M."/>
            <person name="Pursley I."/>
            <person name="Horton D.L."/>
            <person name="Alikhan N.F."/>
            <person name="Baker D."/>
            <person name="Gharbi K."/>
            <person name="Hall N."/>
            <person name="Watson M."/>
            <person name="Adriaenssens E.M."/>
            <person name="Foster-Nyarko E."/>
            <person name="Jarju S."/>
            <person name="Secka A."/>
            <person name="Antonio M."/>
            <person name="Oren A."/>
            <person name="Chaudhuri R.R."/>
            <person name="La Ragione R."/>
            <person name="Hildebrand F."/>
            <person name="Pallen M.J."/>
        </authorList>
    </citation>
    <scope>NUCLEOTIDE SEQUENCE</scope>
    <source>
        <strain evidence="4">CHK195-15760</strain>
    </source>
</reference>
<dbReference type="InterPro" id="IPR051398">
    <property type="entry name" value="Polysacch_Deacetylase"/>
</dbReference>
<gene>
    <name evidence="4" type="ORF">IAB70_05070</name>
</gene>
<dbReference type="PROSITE" id="PS51677">
    <property type="entry name" value="NODB"/>
    <property type="match status" value="1"/>
</dbReference>
<keyword evidence="2" id="KW-0812">Transmembrane</keyword>
<evidence type="ECO:0000256" key="2">
    <source>
        <dbReference type="SAM" id="Phobius"/>
    </source>
</evidence>
<dbReference type="AlphaFoldDB" id="A0A9D1M175"/>
<dbReference type="InterPro" id="IPR011330">
    <property type="entry name" value="Glyco_hydro/deAcase_b/a-brl"/>
</dbReference>
<comment type="caution">
    <text evidence="4">The sequence shown here is derived from an EMBL/GenBank/DDBJ whole genome shotgun (WGS) entry which is preliminary data.</text>
</comment>
<accession>A0A9D1M175</accession>
<keyword evidence="2" id="KW-0472">Membrane</keyword>
<dbReference type="Pfam" id="PF01522">
    <property type="entry name" value="Polysacc_deac_1"/>
    <property type="match status" value="1"/>
</dbReference>
<dbReference type="CDD" id="cd10918">
    <property type="entry name" value="CE4_NodB_like_5s_6s"/>
    <property type="match status" value="1"/>
</dbReference>
<dbReference type="Proteomes" id="UP000824093">
    <property type="component" value="Unassembled WGS sequence"/>
</dbReference>
<feature type="domain" description="NodB homology" evidence="3">
    <location>
        <begin position="102"/>
        <end position="290"/>
    </location>
</feature>
<evidence type="ECO:0000256" key="1">
    <source>
        <dbReference type="ARBA" id="ARBA00022729"/>
    </source>
</evidence>
<evidence type="ECO:0000313" key="4">
    <source>
        <dbReference type="EMBL" id="HIU51973.1"/>
    </source>
</evidence>
<dbReference type="EMBL" id="DVNH01000038">
    <property type="protein sequence ID" value="HIU51973.1"/>
    <property type="molecule type" value="Genomic_DNA"/>
</dbReference>
<evidence type="ECO:0000259" key="3">
    <source>
        <dbReference type="PROSITE" id="PS51677"/>
    </source>
</evidence>
<dbReference type="PANTHER" id="PTHR34216:SF7">
    <property type="entry name" value="POLY-BETA-1,6-N-ACETYL-D-GLUCOSAMINE N-DEACETYLASE"/>
    <property type="match status" value="1"/>
</dbReference>
<protein>
    <submittedName>
        <fullName evidence="4">Polysaccharide deacetylase family protein</fullName>
    </submittedName>
</protein>
<proteinExistence type="predicted"/>
<dbReference type="GO" id="GO:0016810">
    <property type="term" value="F:hydrolase activity, acting on carbon-nitrogen (but not peptide) bonds"/>
    <property type="evidence" value="ECO:0007669"/>
    <property type="project" value="InterPro"/>
</dbReference>
<dbReference type="GO" id="GO:0005975">
    <property type="term" value="P:carbohydrate metabolic process"/>
    <property type="evidence" value="ECO:0007669"/>
    <property type="project" value="InterPro"/>
</dbReference>
<dbReference type="SUPFAM" id="SSF88713">
    <property type="entry name" value="Glycoside hydrolase/deacetylase"/>
    <property type="match status" value="1"/>
</dbReference>
<keyword evidence="2" id="KW-1133">Transmembrane helix</keyword>